<evidence type="ECO:0000313" key="3">
    <source>
        <dbReference type="Proteomes" id="UP001275084"/>
    </source>
</evidence>
<reference evidence="2" key="1">
    <citation type="journal article" date="2023" name="Mol. Phylogenet. Evol.">
        <title>Genome-scale phylogeny and comparative genomics of the fungal order Sordariales.</title>
        <authorList>
            <person name="Hensen N."/>
            <person name="Bonometti L."/>
            <person name="Westerberg I."/>
            <person name="Brannstrom I.O."/>
            <person name="Guillou S."/>
            <person name="Cros-Aarteil S."/>
            <person name="Calhoun S."/>
            <person name="Haridas S."/>
            <person name="Kuo A."/>
            <person name="Mondo S."/>
            <person name="Pangilinan J."/>
            <person name="Riley R."/>
            <person name="LaButti K."/>
            <person name="Andreopoulos B."/>
            <person name="Lipzen A."/>
            <person name="Chen C."/>
            <person name="Yan M."/>
            <person name="Daum C."/>
            <person name="Ng V."/>
            <person name="Clum A."/>
            <person name="Steindorff A."/>
            <person name="Ohm R.A."/>
            <person name="Martin F."/>
            <person name="Silar P."/>
            <person name="Natvig D.O."/>
            <person name="Lalanne C."/>
            <person name="Gautier V."/>
            <person name="Ament-Velasquez S.L."/>
            <person name="Kruys A."/>
            <person name="Hutchinson M.I."/>
            <person name="Powell A.J."/>
            <person name="Barry K."/>
            <person name="Miller A.N."/>
            <person name="Grigoriev I.V."/>
            <person name="Debuchy R."/>
            <person name="Gladieux P."/>
            <person name="Hiltunen Thoren M."/>
            <person name="Johannesson H."/>
        </authorList>
    </citation>
    <scope>NUCLEOTIDE SEQUENCE</scope>
    <source>
        <strain evidence="2">CBS 955.72</strain>
    </source>
</reference>
<reference evidence="2" key="2">
    <citation type="submission" date="2023-06" db="EMBL/GenBank/DDBJ databases">
        <authorList>
            <consortium name="Lawrence Berkeley National Laboratory"/>
            <person name="Haridas S."/>
            <person name="Hensen N."/>
            <person name="Bonometti L."/>
            <person name="Westerberg I."/>
            <person name="Brannstrom I.O."/>
            <person name="Guillou S."/>
            <person name="Cros-Aarteil S."/>
            <person name="Calhoun S."/>
            <person name="Kuo A."/>
            <person name="Mondo S."/>
            <person name="Pangilinan J."/>
            <person name="Riley R."/>
            <person name="Labutti K."/>
            <person name="Andreopoulos B."/>
            <person name="Lipzen A."/>
            <person name="Chen C."/>
            <person name="Yanf M."/>
            <person name="Daum C."/>
            <person name="Ng V."/>
            <person name="Clum A."/>
            <person name="Steindorff A."/>
            <person name="Ohm R."/>
            <person name="Martin F."/>
            <person name="Silar P."/>
            <person name="Natvig D."/>
            <person name="Lalanne C."/>
            <person name="Gautier V."/>
            <person name="Ament-Velasquez S.L."/>
            <person name="Kruys A."/>
            <person name="Hutchinson M.I."/>
            <person name="Powell A.J."/>
            <person name="Barry K."/>
            <person name="Miller A.N."/>
            <person name="Grigoriev I.V."/>
            <person name="Debuchy R."/>
            <person name="Gladieux P."/>
            <person name="Thoren M.H."/>
            <person name="Johannesson H."/>
        </authorList>
    </citation>
    <scope>NUCLEOTIDE SEQUENCE</scope>
    <source>
        <strain evidence="2">CBS 955.72</strain>
    </source>
</reference>
<comment type="caution">
    <text evidence="2">The sequence shown here is derived from an EMBL/GenBank/DDBJ whole genome shotgun (WGS) entry which is preliminary data.</text>
</comment>
<keyword evidence="3" id="KW-1185">Reference proteome</keyword>
<feature type="transmembrane region" description="Helical" evidence="1">
    <location>
        <begin position="118"/>
        <end position="139"/>
    </location>
</feature>
<feature type="transmembrane region" description="Helical" evidence="1">
    <location>
        <begin position="212"/>
        <end position="233"/>
    </location>
</feature>
<evidence type="ECO:0000313" key="2">
    <source>
        <dbReference type="EMBL" id="KAK3343478.1"/>
    </source>
</evidence>
<feature type="transmembrane region" description="Helical" evidence="1">
    <location>
        <begin position="245"/>
        <end position="269"/>
    </location>
</feature>
<keyword evidence="1" id="KW-0812">Transmembrane</keyword>
<proteinExistence type="predicted"/>
<feature type="transmembrane region" description="Helical" evidence="1">
    <location>
        <begin position="151"/>
        <end position="170"/>
    </location>
</feature>
<protein>
    <submittedName>
        <fullName evidence="2">Uncharacterized protein</fullName>
    </submittedName>
</protein>
<feature type="transmembrane region" description="Helical" evidence="1">
    <location>
        <begin position="67"/>
        <end position="87"/>
    </location>
</feature>
<organism evidence="2 3">
    <name type="scientific">Lasiosphaeria hispida</name>
    <dbReference type="NCBI Taxonomy" id="260671"/>
    <lineage>
        <taxon>Eukaryota</taxon>
        <taxon>Fungi</taxon>
        <taxon>Dikarya</taxon>
        <taxon>Ascomycota</taxon>
        <taxon>Pezizomycotina</taxon>
        <taxon>Sordariomycetes</taxon>
        <taxon>Sordariomycetidae</taxon>
        <taxon>Sordariales</taxon>
        <taxon>Lasiosphaeriaceae</taxon>
        <taxon>Lasiosphaeria</taxon>
    </lineage>
</organism>
<feature type="transmembrane region" description="Helical" evidence="1">
    <location>
        <begin position="289"/>
        <end position="307"/>
    </location>
</feature>
<dbReference type="Proteomes" id="UP001275084">
    <property type="component" value="Unassembled WGS sequence"/>
</dbReference>
<dbReference type="AlphaFoldDB" id="A0AAJ0H8J7"/>
<feature type="transmembrane region" description="Helical" evidence="1">
    <location>
        <begin position="28"/>
        <end position="46"/>
    </location>
</feature>
<keyword evidence="1" id="KW-0472">Membrane</keyword>
<evidence type="ECO:0000256" key="1">
    <source>
        <dbReference type="SAM" id="Phobius"/>
    </source>
</evidence>
<dbReference type="EMBL" id="JAUIQD010000007">
    <property type="protein sequence ID" value="KAK3343478.1"/>
    <property type="molecule type" value="Genomic_DNA"/>
</dbReference>
<keyword evidence="1" id="KW-1133">Transmembrane helix</keyword>
<name>A0AAJ0H8J7_9PEZI</name>
<gene>
    <name evidence="2" type="ORF">B0T25DRAFT_300208</name>
</gene>
<sequence>MGNIQSGVSGLSANEIGDLTVRYTAGTVAIYAFPILPLLILWGISLRSTHRKGDPARGAFAWIKTLFPLYILSLLLYTIGRAMYLFAVHNPNVVPGRTKPILKALDFLTLTARYLEDIADILLLVALIELGSGFLISLYNGPSKRAKLARYATFALGLAFFMITSAYFALSAEYWYRYHGWWAAVQPDGSSAPPYNTGPPHSNPQVGLLGNAFNVLLWVAVLPIVGYAAYVVHKTKHAPHLGQSAILFLVATLLDFFRLTVGMVTSALYELRERSITRPLSLTYITQPTLNTVPWFVLLVLLFVIGIRKNKGLWSSARLDEISQAEARRLEAAEVKAEKPSWKEKFKKPTKKEWQVDIVQSLATPEY</sequence>
<accession>A0AAJ0H8J7</accession>